<dbReference type="AlphaFoldDB" id="W6UAZ4"/>
<accession>W6UAZ4</accession>
<sequence length="166" mass="19742">MTKASNYHFNEENTILQKYDGLLERTKLECRFRGLDKLLNSGKFFLRALFAFFHNHSCDSLLLYKRKDPCLVPNYLQPFKIIEKEVDFKLIFLLIDETTNYNLQKLVLWQVLSNLVGICNRRPVQPVNKTSKPMQYLAFQKCKQIKLVSRSIYDICHNYLELRITK</sequence>
<reference evidence="1 2" key="1">
    <citation type="journal article" date="2013" name="Nat. Genet.">
        <title>The genome of the hydatid tapeworm Echinococcus granulosus.</title>
        <authorList>
            <person name="Zheng H."/>
            <person name="Zhang W."/>
            <person name="Zhang L."/>
            <person name="Zhang Z."/>
            <person name="Li J."/>
            <person name="Lu G."/>
            <person name="Zhu Y."/>
            <person name="Wang Y."/>
            <person name="Huang Y."/>
            <person name="Liu J."/>
            <person name="Kang H."/>
            <person name="Chen J."/>
            <person name="Wang L."/>
            <person name="Chen A."/>
            <person name="Yu S."/>
            <person name="Gao Z."/>
            <person name="Jin L."/>
            <person name="Gu W."/>
            <person name="Wang Z."/>
            <person name="Zhao L."/>
            <person name="Shi B."/>
            <person name="Wen H."/>
            <person name="Lin R."/>
            <person name="Jones M.K."/>
            <person name="Brejova B."/>
            <person name="Vinar T."/>
            <person name="Zhao G."/>
            <person name="McManus D.P."/>
            <person name="Chen Z."/>
            <person name="Zhou Y."/>
            <person name="Wang S."/>
        </authorList>
    </citation>
    <scope>NUCLEOTIDE SEQUENCE [LARGE SCALE GENOMIC DNA]</scope>
</reference>
<dbReference type="GeneID" id="36345242"/>
<keyword evidence="2" id="KW-1185">Reference proteome</keyword>
<comment type="caution">
    <text evidence="1">The sequence shown here is derived from an EMBL/GenBank/DDBJ whole genome shotgun (WGS) entry which is preliminary data.</text>
</comment>
<name>W6UAZ4_ECHGR</name>
<organism evidence="1 2">
    <name type="scientific">Echinococcus granulosus</name>
    <name type="common">Hydatid tapeworm</name>
    <dbReference type="NCBI Taxonomy" id="6210"/>
    <lineage>
        <taxon>Eukaryota</taxon>
        <taxon>Metazoa</taxon>
        <taxon>Spiralia</taxon>
        <taxon>Lophotrochozoa</taxon>
        <taxon>Platyhelminthes</taxon>
        <taxon>Cestoda</taxon>
        <taxon>Eucestoda</taxon>
        <taxon>Cyclophyllidea</taxon>
        <taxon>Taeniidae</taxon>
        <taxon>Echinococcus</taxon>
        <taxon>Echinococcus granulosus group</taxon>
    </lineage>
</organism>
<dbReference type="Proteomes" id="UP000019149">
    <property type="component" value="Unassembled WGS sequence"/>
</dbReference>
<protein>
    <submittedName>
        <fullName evidence="1">Uncharacterized protein</fullName>
    </submittedName>
</protein>
<proteinExistence type="predicted"/>
<dbReference type="KEGG" id="egl:EGR_09527"/>
<dbReference type="RefSeq" id="XP_024346828.1">
    <property type="nucleotide sequence ID" value="XM_024498776.1"/>
</dbReference>
<gene>
    <name evidence="1" type="ORF">EGR_09527</name>
</gene>
<evidence type="ECO:0000313" key="2">
    <source>
        <dbReference type="Proteomes" id="UP000019149"/>
    </source>
</evidence>
<dbReference type="CTD" id="36345242"/>
<dbReference type="EMBL" id="APAU02000151">
    <property type="protein sequence ID" value="EUB55632.1"/>
    <property type="molecule type" value="Genomic_DNA"/>
</dbReference>
<evidence type="ECO:0000313" key="1">
    <source>
        <dbReference type="EMBL" id="EUB55632.1"/>
    </source>
</evidence>